<feature type="transmembrane region" description="Helical" evidence="5">
    <location>
        <begin position="20"/>
        <end position="38"/>
    </location>
</feature>
<feature type="transmembrane region" description="Helical" evidence="5">
    <location>
        <begin position="50"/>
        <end position="73"/>
    </location>
</feature>
<gene>
    <name evidence="7" type="ORF">JQ615_20090</name>
</gene>
<evidence type="ECO:0000256" key="4">
    <source>
        <dbReference type="ARBA" id="ARBA00023136"/>
    </source>
</evidence>
<evidence type="ECO:0000256" key="2">
    <source>
        <dbReference type="ARBA" id="ARBA00022692"/>
    </source>
</evidence>
<sequence length="255" mass="28551">MTARYYYILRSSWLRLLEIVYWPAMQMMVWGFLYTYLYQSRSAMADTAGLLLGAVLLWDVLFRGQLGFTFTFLEEIWSRNLANLMMSPLKPAELAASLMLMSLIRLLIGTIPVTLLTLLLFGFNIYALGPGLLVFFLNLVLTGWAIGLVVAGLVIRQGLGAESLAYSIMIVLLPLCCVYYPVEALPLWLHPVAWSLTPTYVFEGMRAMLIHGVFRTDLMIACLALNAVYLGIGFTTFVLLLQSARHKGGLLTMGE</sequence>
<keyword evidence="4 5" id="KW-0472">Membrane</keyword>
<keyword evidence="8" id="KW-1185">Reference proteome</keyword>
<accession>A0ABS5FLK7</accession>
<feature type="transmembrane region" description="Helical" evidence="5">
    <location>
        <begin position="133"/>
        <end position="155"/>
    </location>
</feature>
<protein>
    <recommendedName>
        <fullName evidence="5">Transport permease protein</fullName>
    </recommendedName>
</protein>
<proteinExistence type="inferred from homology"/>
<feature type="transmembrane region" description="Helical" evidence="5">
    <location>
        <begin position="218"/>
        <end position="241"/>
    </location>
</feature>
<dbReference type="PANTHER" id="PTHR43027:SF1">
    <property type="entry name" value="DOXORUBICIN RESISTANCE ABC TRANSPORTER PERMEASE PROTEIN DRRC-RELATED"/>
    <property type="match status" value="1"/>
</dbReference>
<evidence type="ECO:0000313" key="8">
    <source>
        <dbReference type="Proteomes" id="UP001315278"/>
    </source>
</evidence>
<evidence type="ECO:0000256" key="3">
    <source>
        <dbReference type="ARBA" id="ARBA00022989"/>
    </source>
</evidence>
<dbReference type="EMBL" id="JAFCJH010000020">
    <property type="protein sequence ID" value="MBR0797688.1"/>
    <property type="molecule type" value="Genomic_DNA"/>
</dbReference>
<keyword evidence="2 5" id="KW-0812">Transmembrane</keyword>
<dbReference type="InterPro" id="IPR047817">
    <property type="entry name" value="ABC2_TM_bact-type"/>
</dbReference>
<dbReference type="PANTHER" id="PTHR43027">
    <property type="entry name" value="DOXORUBICIN RESISTANCE ABC TRANSPORTER PERMEASE PROTEIN DRRC-RELATED"/>
    <property type="match status" value="1"/>
</dbReference>
<feature type="transmembrane region" description="Helical" evidence="5">
    <location>
        <begin position="94"/>
        <end position="127"/>
    </location>
</feature>
<evidence type="ECO:0000313" key="7">
    <source>
        <dbReference type="EMBL" id="MBR0797688.1"/>
    </source>
</evidence>
<keyword evidence="5" id="KW-1003">Cell membrane</keyword>
<dbReference type="PROSITE" id="PS51012">
    <property type="entry name" value="ABC_TM2"/>
    <property type="match status" value="1"/>
</dbReference>
<comment type="subcellular location">
    <subcellularLocation>
        <location evidence="5">Cell inner membrane</location>
        <topology evidence="5">Multi-pass membrane protein</topology>
    </subcellularLocation>
    <subcellularLocation>
        <location evidence="1">Membrane</location>
        <topology evidence="1">Multi-pass membrane protein</topology>
    </subcellularLocation>
</comment>
<evidence type="ECO:0000256" key="5">
    <source>
        <dbReference type="RuleBase" id="RU361157"/>
    </source>
</evidence>
<dbReference type="InterPro" id="IPR013525">
    <property type="entry name" value="ABC2_TM"/>
</dbReference>
<evidence type="ECO:0000256" key="1">
    <source>
        <dbReference type="ARBA" id="ARBA00004141"/>
    </source>
</evidence>
<organism evidence="7 8">
    <name type="scientific">Bradyrhizobium jicamae</name>
    <dbReference type="NCBI Taxonomy" id="280332"/>
    <lineage>
        <taxon>Bacteria</taxon>
        <taxon>Pseudomonadati</taxon>
        <taxon>Pseudomonadota</taxon>
        <taxon>Alphaproteobacteria</taxon>
        <taxon>Hyphomicrobiales</taxon>
        <taxon>Nitrobacteraceae</taxon>
        <taxon>Bradyrhizobium</taxon>
    </lineage>
</organism>
<dbReference type="Proteomes" id="UP001315278">
    <property type="component" value="Unassembled WGS sequence"/>
</dbReference>
<feature type="domain" description="ABC transmembrane type-2" evidence="6">
    <location>
        <begin position="14"/>
        <end position="240"/>
    </location>
</feature>
<keyword evidence="3 5" id="KW-1133">Transmembrane helix</keyword>
<comment type="caution">
    <text evidence="7">The sequence shown here is derived from an EMBL/GenBank/DDBJ whole genome shotgun (WGS) entry which is preliminary data.</text>
</comment>
<comment type="similarity">
    <text evidence="5">Belongs to the ABC-2 integral membrane protein family.</text>
</comment>
<feature type="transmembrane region" description="Helical" evidence="5">
    <location>
        <begin position="164"/>
        <end position="182"/>
    </location>
</feature>
<keyword evidence="5" id="KW-0813">Transport</keyword>
<evidence type="ECO:0000259" key="6">
    <source>
        <dbReference type="PROSITE" id="PS51012"/>
    </source>
</evidence>
<name>A0ABS5FLK7_9BRAD</name>
<reference evidence="8" key="1">
    <citation type="journal article" date="2021" name="ISME J.">
        <title>Evolutionary origin and ecological implication of a unique nif island in free-living Bradyrhizobium lineages.</title>
        <authorList>
            <person name="Tao J."/>
        </authorList>
    </citation>
    <scope>NUCLEOTIDE SEQUENCE [LARGE SCALE GENOMIC DNA]</scope>
    <source>
        <strain evidence="8">SZCCT0434</strain>
    </source>
</reference>
<dbReference type="Pfam" id="PF01061">
    <property type="entry name" value="ABC2_membrane"/>
    <property type="match status" value="1"/>
</dbReference>
<dbReference type="InterPro" id="IPR052902">
    <property type="entry name" value="ABC-2_transporter"/>
</dbReference>